<dbReference type="Proteomes" id="UP000515165">
    <property type="component" value="Chromosome 1"/>
</dbReference>
<dbReference type="CDD" id="cd14694">
    <property type="entry name" value="bZIP_NFIL3"/>
    <property type="match status" value="1"/>
</dbReference>
<name>A0A6J2C147_ZALCA</name>
<evidence type="ECO:0000256" key="6">
    <source>
        <dbReference type="SAM" id="MobiDB-lite"/>
    </source>
</evidence>
<dbReference type="Pfam" id="PF07716">
    <property type="entry name" value="bZIP_2"/>
    <property type="match status" value="1"/>
</dbReference>
<dbReference type="GO" id="GO:0003700">
    <property type="term" value="F:DNA-binding transcription factor activity"/>
    <property type="evidence" value="ECO:0007669"/>
    <property type="project" value="InterPro"/>
</dbReference>
<organism evidence="8 9">
    <name type="scientific">Zalophus californianus</name>
    <name type="common">California sealion</name>
    <dbReference type="NCBI Taxonomy" id="9704"/>
    <lineage>
        <taxon>Eukaryota</taxon>
        <taxon>Metazoa</taxon>
        <taxon>Chordata</taxon>
        <taxon>Craniata</taxon>
        <taxon>Vertebrata</taxon>
        <taxon>Euteleostomi</taxon>
        <taxon>Mammalia</taxon>
        <taxon>Eutheria</taxon>
        <taxon>Laurasiatheria</taxon>
        <taxon>Carnivora</taxon>
        <taxon>Caniformia</taxon>
        <taxon>Pinnipedia</taxon>
        <taxon>Otariidae</taxon>
        <taxon>Zalophus</taxon>
    </lineage>
</organism>
<dbReference type="FunFam" id="1.20.5.170:FF:000025">
    <property type="entry name" value="nuclear factor interleukin-3-regulated protein-like"/>
    <property type="match status" value="1"/>
</dbReference>
<dbReference type="PROSITE" id="PS00036">
    <property type="entry name" value="BZIP_BASIC"/>
    <property type="match status" value="1"/>
</dbReference>
<dbReference type="PANTHER" id="PTHR15284">
    <property type="entry name" value="NUCLEAR FACTOR INTERLEUKIN-3-REGULATED PROTEIN"/>
    <property type="match status" value="1"/>
</dbReference>
<dbReference type="PROSITE" id="PS50217">
    <property type="entry name" value="BZIP"/>
    <property type="match status" value="1"/>
</dbReference>
<keyword evidence="8" id="KW-1185">Reference proteome</keyword>
<dbReference type="SUPFAM" id="SSF57959">
    <property type="entry name" value="Leucine zipper domain"/>
    <property type="match status" value="1"/>
</dbReference>
<sequence length="218" mass="24739">MDVGLSGLPGVSQGRSKTLRGRGPVVRRQREFMPEEKKDTVYWEKRRKNNEAAKRSREKRRLNDVALEGRLATLLEENALLRAELGLADHLIWESVTPSSDGFLCVLGQSLEPQEQDSRHIMADLCVTWILSTYSNHGSQASSPATPGSQLEMQTLRLLPERLNQTCILMQSPGDPLKFEKHRSRAEVDKFSCMRPESKYFWLCGSDSHCFVYSTLSL</sequence>
<protein>
    <submittedName>
        <fullName evidence="9">NFIL3 like protein isoform X2</fullName>
    </submittedName>
</protein>
<evidence type="ECO:0000256" key="1">
    <source>
        <dbReference type="ARBA" id="ARBA00006079"/>
    </source>
</evidence>
<keyword evidence="5" id="KW-0539">Nucleus</keyword>
<dbReference type="AlphaFoldDB" id="A0A6J2C147"/>
<dbReference type="InterPro" id="IPR047229">
    <property type="entry name" value="NFIL3-like"/>
</dbReference>
<dbReference type="SMART" id="SM00338">
    <property type="entry name" value="BRLZ"/>
    <property type="match status" value="1"/>
</dbReference>
<dbReference type="GO" id="GO:0005634">
    <property type="term" value="C:nucleus"/>
    <property type="evidence" value="ECO:0007669"/>
    <property type="project" value="TreeGrafter"/>
</dbReference>
<dbReference type="InterPro" id="IPR046347">
    <property type="entry name" value="bZIP_sf"/>
</dbReference>
<evidence type="ECO:0000259" key="7">
    <source>
        <dbReference type="PROSITE" id="PS50217"/>
    </source>
</evidence>
<evidence type="ECO:0000313" key="8">
    <source>
        <dbReference type="Proteomes" id="UP000515165"/>
    </source>
</evidence>
<dbReference type="RefSeq" id="XP_027437905.1">
    <property type="nucleotide sequence ID" value="XM_027582104.1"/>
</dbReference>
<keyword evidence="4" id="KW-0804">Transcription</keyword>
<accession>A0A6J2C147</accession>
<evidence type="ECO:0000256" key="5">
    <source>
        <dbReference type="ARBA" id="ARBA00023242"/>
    </source>
</evidence>
<evidence type="ECO:0000256" key="4">
    <source>
        <dbReference type="ARBA" id="ARBA00023163"/>
    </source>
</evidence>
<dbReference type="CTD" id="105372267"/>
<evidence type="ECO:0000256" key="2">
    <source>
        <dbReference type="ARBA" id="ARBA00023015"/>
    </source>
</evidence>
<gene>
    <name evidence="9" type="primary">NFILZ</name>
</gene>
<dbReference type="GO" id="GO:0003677">
    <property type="term" value="F:DNA binding"/>
    <property type="evidence" value="ECO:0007669"/>
    <property type="project" value="UniProtKB-KW"/>
</dbReference>
<dbReference type="GO" id="GO:0007623">
    <property type="term" value="P:circadian rhythm"/>
    <property type="evidence" value="ECO:0007669"/>
    <property type="project" value="TreeGrafter"/>
</dbReference>
<dbReference type="Gene3D" id="1.20.5.170">
    <property type="match status" value="1"/>
</dbReference>
<proteinExistence type="inferred from homology"/>
<feature type="domain" description="BZIP" evidence="7">
    <location>
        <begin position="39"/>
        <end position="85"/>
    </location>
</feature>
<comment type="similarity">
    <text evidence="1">Belongs to the bZIP family. NFIL3 subfamily.</text>
</comment>
<reference evidence="9" key="1">
    <citation type="submission" date="2025-08" db="UniProtKB">
        <authorList>
            <consortium name="RefSeq"/>
        </authorList>
    </citation>
    <scope>IDENTIFICATION</scope>
    <source>
        <tissue evidence="9">Blood</tissue>
    </source>
</reference>
<keyword evidence="3" id="KW-0238">DNA-binding</keyword>
<keyword evidence="2" id="KW-0805">Transcription regulation</keyword>
<feature type="region of interest" description="Disordered" evidence="6">
    <location>
        <begin position="1"/>
        <end position="31"/>
    </location>
</feature>
<dbReference type="GeneID" id="113916176"/>
<dbReference type="PANTHER" id="PTHR15284:SF7">
    <property type="entry name" value="NFIL3 LIKE PROTEIN"/>
    <property type="match status" value="1"/>
</dbReference>
<evidence type="ECO:0000313" key="9">
    <source>
        <dbReference type="RefSeq" id="XP_027437905.1"/>
    </source>
</evidence>
<dbReference type="InterPro" id="IPR047106">
    <property type="entry name" value="NFIL3-like_bZIP"/>
</dbReference>
<dbReference type="InterPro" id="IPR004827">
    <property type="entry name" value="bZIP"/>
</dbReference>
<evidence type="ECO:0000256" key="3">
    <source>
        <dbReference type="ARBA" id="ARBA00023125"/>
    </source>
</evidence>